<evidence type="ECO:0000256" key="1">
    <source>
        <dbReference type="ARBA" id="ARBA00009574"/>
    </source>
</evidence>
<accession>A0A507D496</accession>
<evidence type="ECO:0000256" key="2">
    <source>
        <dbReference type="ARBA" id="ARBA00013807"/>
    </source>
</evidence>
<dbReference type="EMBL" id="QEAM01000112">
    <property type="protein sequence ID" value="TPX46147.1"/>
    <property type="molecule type" value="Genomic_DNA"/>
</dbReference>
<evidence type="ECO:0000256" key="4">
    <source>
        <dbReference type="SAM" id="MobiDB-lite"/>
    </source>
</evidence>
<dbReference type="GO" id="GO:0035493">
    <property type="term" value="P:SNARE complex assembly"/>
    <property type="evidence" value="ECO:0007669"/>
    <property type="project" value="TreeGrafter"/>
</dbReference>
<evidence type="ECO:0000313" key="6">
    <source>
        <dbReference type="Proteomes" id="UP000320475"/>
    </source>
</evidence>
<dbReference type="GO" id="GO:0000149">
    <property type="term" value="F:SNARE binding"/>
    <property type="evidence" value="ECO:0007669"/>
    <property type="project" value="TreeGrafter"/>
</dbReference>
<comment type="similarity">
    <text evidence="1">Belongs to the ATG14 family.</text>
</comment>
<dbReference type="OrthoDB" id="72772at2759"/>
<dbReference type="PANTHER" id="PTHR15157">
    <property type="entry name" value="UV RADIATION RESISTANCE-ASSOCIATED GENE PROTEIN"/>
    <property type="match status" value="1"/>
</dbReference>
<feature type="region of interest" description="Disordered" evidence="4">
    <location>
        <begin position="536"/>
        <end position="566"/>
    </location>
</feature>
<keyword evidence="3" id="KW-0175">Coiled coil</keyword>
<dbReference type="GO" id="GO:0005768">
    <property type="term" value="C:endosome"/>
    <property type="evidence" value="ECO:0007669"/>
    <property type="project" value="TreeGrafter"/>
</dbReference>
<feature type="compositionally biased region" description="Polar residues" evidence="4">
    <location>
        <begin position="536"/>
        <end position="552"/>
    </location>
</feature>
<dbReference type="GO" id="GO:0032991">
    <property type="term" value="C:protein-containing complex"/>
    <property type="evidence" value="ECO:0007669"/>
    <property type="project" value="UniProtKB-ARBA"/>
</dbReference>
<dbReference type="InterPro" id="IPR018791">
    <property type="entry name" value="UV_resistance/autophagy_Atg14"/>
</dbReference>
<dbReference type="Pfam" id="PF10186">
    <property type="entry name" value="ATG14"/>
    <property type="match status" value="1"/>
</dbReference>
<reference evidence="5 6" key="1">
    <citation type="journal article" date="2019" name="Sci. Rep.">
        <title>Comparative genomics of chytrid fungi reveal insights into the obligate biotrophic and pathogenic lifestyle of Synchytrium endobioticum.</title>
        <authorList>
            <person name="van de Vossenberg B.T.L.H."/>
            <person name="Warris S."/>
            <person name="Nguyen H.D.T."/>
            <person name="van Gent-Pelzer M.P.E."/>
            <person name="Joly D.L."/>
            <person name="van de Geest H.C."/>
            <person name="Bonants P.J.M."/>
            <person name="Smith D.S."/>
            <person name="Levesque C.A."/>
            <person name="van der Lee T.A.J."/>
        </authorList>
    </citation>
    <scope>NUCLEOTIDE SEQUENCE [LARGE SCALE GENOMIC DNA]</scope>
    <source>
        <strain evidence="5 6">LEV6574</strain>
    </source>
</reference>
<evidence type="ECO:0000256" key="3">
    <source>
        <dbReference type="ARBA" id="ARBA00023054"/>
    </source>
</evidence>
<dbReference type="PANTHER" id="PTHR15157:SF5">
    <property type="entry name" value="UV RADIATION RESISTANCE-ASSOCIATED GENE PROTEIN"/>
    <property type="match status" value="1"/>
</dbReference>
<dbReference type="VEuPathDB" id="FungiDB:SeMB42_g03844"/>
<dbReference type="Proteomes" id="UP000320475">
    <property type="component" value="Unassembled WGS sequence"/>
</dbReference>
<dbReference type="Gene3D" id="1.10.418.40">
    <property type="entry name" value="Autophagy protein 6/Beclin 1"/>
    <property type="match status" value="1"/>
</dbReference>
<name>A0A507D496_9FUNG</name>
<protein>
    <recommendedName>
        <fullName evidence="2">Autophagy-related protein 14</fullName>
    </recommendedName>
</protein>
<feature type="region of interest" description="Disordered" evidence="4">
    <location>
        <begin position="34"/>
        <end position="56"/>
    </location>
</feature>
<evidence type="ECO:0000313" key="5">
    <source>
        <dbReference type="EMBL" id="TPX46147.1"/>
    </source>
</evidence>
<proteinExistence type="inferred from homology"/>
<comment type="caution">
    <text evidence="5">The sequence shown here is derived from an EMBL/GenBank/DDBJ whole genome shotgun (WGS) entry which is preliminary data.</text>
</comment>
<sequence length="700" mass="77725">MASAPSHPVSQLAPKRRIRHLQSIHIRNVALPDPALSKPTRAHPPPTIHTSKSKMPRATMCSLPDTFYELCLPHQPHPVFFQSELKEATCDPDWGALSDAPISPWISPILPDGCPLVTSPTSMSSTSSTLGTGIEQTSNGIGQTTPPLPLPPQPTNKLIPRMLNSLDNFILKVWARLHNASEYHLIIEAHVRLKHLDYVAHELTVDNWPPNFVLLGLDGMYFTMGDDLAPTPLDRPNPPDDDAPVVKVDGTKIRQSYKYDAITNIIAAQRDIWETYCNTCGLTDHAQHLIHSMSNDTVPLMRLYRDQKSRIALIERDIMSNTQDIQASRHALKDLQNTIISRRRQLLDSQLSREVIRHALESRRDALTSNQLDINRASIHITKRQRDLITDLKEIFPIEQSTYDVLAYTVCGLRLPNSEYSAKDEDKIATALGYTAHLITMIAYYLQVPLRYAIRPMSSRSSIRDGVTRQYQDNPEFPLYSKGNDRFRFDYGVFLLNKDVEQLMNYVGLNVSNLRNTLPNVKILCQTVSNWRSEGETLASSRQGGKGLTSTLAEDESTTTTSQATSPSFKKADNFWQYSLATPVLVPSKGIGRVSLALSNQSDEQHPLLPSLSVCSPSPTNTSATSISTPSRLSSVDVLRQQMMNGLRDSGVLTRKSLGYDLMNSASHASLGSGKDEDGIVPSADKTARVGLHDASQTAL</sequence>
<feature type="region of interest" description="Disordered" evidence="4">
    <location>
        <begin position="668"/>
        <end position="700"/>
    </location>
</feature>
<dbReference type="GO" id="GO:0000323">
    <property type="term" value="C:lytic vacuole"/>
    <property type="evidence" value="ECO:0007669"/>
    <property type="project" value="TreeGrafter"/>
</dbReference>
<organism evidence="5 6">
    <name type="scientific">Synchytrium endobioticum</name>
    <dbReference type="NCBI Taxonomy" id="286115"/>
    <lineage>
        <taxon>Eukaryota</taxon>
        <taxon>Fungi</taxon>
        <taxon>Fungi incertae sedis</taxon>
        <taxon>Chytridiomycota</taxon>
        <taxon>Chytridiomycota incertae sedis</taxon>
        <taxon>Chytridiomycetes</taxon>
        <taxon>Synchytriales</taxon>
        <taxon>Synchytriaceae</taxon>
        <taxon>Synchytrium</taxon>
    </lineage>
</organism>
<gene>
    <name evidence="5" type="ORF">SeLEV6574_g03375</name>
</gene>
<dbReference type="InterPro" id="IPR038274">
    <property type="entry name" value="Atg6/Beclin_C_sf"/>
</dbReference>
<dbReference type="AlphaFoldDB" id="A0A507D496"/>